<dbReference type="PROSITE" id="PS00478">
    <property type="entry name" value="LIM_DOMAIN_1"/>
    <property type="match status" value="1"/>
</dbReference>
<reference evidence="8 9" key="1">
    <citation type="submission" date="2024-04" db="EMBL/GenBank/DDBJ databases">
        <title>Tritrichomonas musculus Genome.</title>
        <authorList>
            <person name="Alves-Ferreira E."/>
            <person name="Grigg M."/>
            <person name="Lorenzi H."/>
            <person name="Galac M."/>
        </authorList>
    </citation>
    <scope>NUCLEOTIDE SEQUENCE [LARGE SCALE GENOMIC DNA]</scope>
    <source>
        <strain evidence="8 9">EAF2021</strain>
    </source>
</reference>
<keyword evidence="9" id="KW-1185">Reference proteome</keyword>
<dbReference type="InterPro" id="IPR045272">
    <property type="entry name" value="ANXUR1/2-like"/>
</dbReference>
<dbReference type="Proteomes" id="UP001470230">
    <property type="component" value="Unassembled WGS sequence"/>
</dbReference>
<dbReference type="SUPFAM" id="SSF56112">
    <property type="entry name" value="Protein kinase-like (PK-like)"/>
    <property type="match status" value="1"/>
</dbReference>
<dbReference type="InterPro" id="IPR000719">
    <property type="entry name" value="Prot_kinase_dom"/>
</dbReference>
<comment type="caution">
    <text evidence="8">The sequence shown here is derived from an EMBL/GenBank/DDBJ whole genome shotgun (WGS) entry which is preliminary data.</text>
</comment>
<dbReference type="Gene3D" id="3.90.228.10">
    <property type="match status" value="1"/>
</dbReference>
<name>A0ABR2IYX4_9EUKA</name>
<comment type="similarity">
    <text evidence="1">Belongs to the protein kinase superfamily. TKL Ser/Thr protein kinase family.</text>
</comment>
<dbReference type="InterPro" id="IPR001245">
    <property type="entry name" value="Ser-Thr/Tyr_kinase_cat_dom"/>
</dbReference>
<evidence type="ECO:0000256" key="3">
    <source>
        <dbReference type="ARBA" id="ARBA00022833"/>
    </source>
</evidence>
<evidence type="ECO:0000256" key="4">
    <source>
        <dbReference type="PROSITE-ProRule" id="PRU00125"/>
    </source>
</evidence>
<evidence type="ECO:0000313" key="9">
    <source>
        <dbReference type="Proteomes" id="UP001470230"/>
    </source>
</evidence>
<keyword evidence="4" id="KW-0440">LIM domain</keyword>
<evidence type="ECO:0000256" key="2">
    <source>
        <dbReference type="ARBA" id="ARBA00022723"/>
    </source>
</evidence>
<evidence type="ECO:0008006" key="10">
    <source>
        <dbReference type="Google" id="ProtNLM"/>
    </source>
</evidence>
<dbReference type="InterPro" id="IPR011009">
    <property type="entry name" value="Kinase-like_dom_sf"/>
</dbReference>
<feature type="domain" description="Protein kinase" evidence="6">
    <location>
        <begin position="12"/>
        <end position="317"/>
    </location>
</feature>
<dbReference type="PROSITE" id="PS50011">
    <property type="entry name" value="PROTEIN_KINASE_DOM"/>
    <property type="match status" value="1"/>
</dbReference>
<keyword evidence="2 4" id="KW-0479">Metal-binding</keyword>
<evidence type="ECO:0000313" key="8">
    <source>
        <dbReference type="EMBL" id="KAK8870830.1"/>
    </source>
</evidence>
<gene>
    <name evidence="8" type="ORF">M9Y10_008728</name>
</gene>
<accession>A0ABR2IYX4</accession>
<dbReference type="InterPro" id="IPR001781">
    <property type="entry name" value="Znf_LIM"/>
</dbReference>
<evidence type="ECO:0000259" key="6">
    <source>
        <dbReference type="PROSITE" id="PS50011"/>
    </source>
</evidence>
<evidence type="ECO:0000259" key="7">
    <source>
        <dbReference type="PROSITE" id="PS50023"/>
    </source>
</evidence>
<dbReference type="EMBL" id="JAPFFF010000014">
    <property type="protein sequence ID" value="KAK8870830.1"/>
    <property type="molecule type" value="Genomic_DNA"/>
</dbReference>
<evidence type="ECO:0000256" key="1">
    <source>
        <dbReference type="ARBA" id="ARBA00005843"/>
    </source>
</evidence>
<protein>
    <recommendedName>
        <fullName evidence="10">Protein kinase domain-containing protein</fullName>
    </recommendedName>
</protein>
<organism evidence="8 9">
    <name type="scientific">Tritrichomonas musculus</name>
    <dbReference type="NCBI Taxonomy" id="1915356"/>
    <lineage>
        <taxon>Eukaryota</taxon>
        <taxon>Metamonada</taxon>
        <taxon>Parabasalia</taxon>
        <taxon>Tritrichomonadida</taxon>
        <taxon>Tritrichomonadidae</taxon>
        <taxon>Tritrichomonas</taxon>
    </lineage>
</organism>
<dbReference type="PROSITE" id="PS50023">
    <property type="entry name" value="LIM_DOMAIN_2"/>
    <property type="match status" value="1"/>
</dbReference>
<feature type="region of interest" description="Disordered" evidence="5">
    <location>
        <begin position="354"/>
        <end position="391"/>
    </location>
</feature>
<proteinExistence type="inferred from homology"/>
<feature type="compositionally biased region" description="Basic and acidic residues" evidence="5">
    <location>
        <begin position="374"/>
        <end position="384"/>
    </location>
</feature>
<feature type="domain" description="LIM zinc-binding" evidence="7">
    <location>
        <begin position="412"/>
        <end position="488"/>
    </location>
</feature>
<dbReference type="Pfam" id="PF07714">
    <property type="entry name" value="PK_Tyr_Ser-Thr"/>
    <property type="match status" value="1"/>
</dbReference>
<dbReference type="SUPFAM" id="SSF56399">
    <property type="entry name" value="ADP-ribosylation"/>
    <property type="match status" value="1"/>
</dbReference>
<dbReference type="Gene3D" id="1.10.510.10">
    <property type="entry name" value="Transferase(Phosphotransferase) domain 1"/>
    <property type="match status" value="1"/>
</dbReference>
<keyword evidence="3 4" id="KW-0862">Zinc</keyword>
<dbReference type="PANTHER" id="PTHR27003">
    <property type="entry name" value="OS07G0166700 PROTEIN"/>
    <property type="match status" value="1"/>
</dbReference>
<sequence length="1097" mass="127714">MTLSKYLNLDQYSIVEFIECGTYGNLYKIIENKSKKLYIADISRFNISKKLGGVNDFFTKEVSIMSSLNHPSFLKFIGFNTKNFKSLDNPTIISEYFASQTLEKLIQNSNSGQLQTKLEDTQKLIIIYGIASGMAFLHKKGITHGNLNSKTILIDDFFHPKIIYSKILQIVGESSKHSDEYDDMSLCFLPETVVDGLNSKEEDVQSFSLILYQILNGRKITKRQNKPYQFNKNVPYVYQKLFEKCNSDICGEVPSFNYIVNLLKNDAEFITEKVDSEVYFKYIESIEDQTQENTKKVFDYDENQNENYDEDYLSENISYENDSFNGYLSENISYENDSFNGYLSGNISYENDNDNDYLSERKSVGNVNDNDNDNDNRHESKSNESGDDVLYQTDNKSIAGEKEEDNFDKNTSICCVCQKEIENKADIFYCCGYPYHIKCIKCRICNKSISDLKEVTAEPNTTQNEDSIVCVAPGLFFCRSDFVKYRNKPSELPEEIKFEYLKKIERKGIDRLLSSNINYDDPLLADLTKGSNKDFNFLSISKDIELFIPSVRFHFTKPLSDINYKEIINEIIHKDMIIINIERGSSFLTIAFISSGKAQETVEKNKEIFEPLVKYFHSATGNSVAGNIGDDPVFIFPTRKRLISFFKRESINLLQLNDILDKLDFSKIKSEVKANLRKKIKETNWEFIFNNQKLYDEAEESIRNSVENNEVELIITGITIIASAKYNAWAELQISNRVELFLYHGSELQNHSSIIKKGFCLPDEIFDSDEERMAYIKEFGEINTDPGYFGIGFYATDNIFYASMYSKPNHKQYLNFNDTGSVICCKTIYNREFCVNLNDHARKKSEFYEKKHIFTGQEMNISIIENYGAHLIYVESSSSFHPSDINPNYGKNSQTKASRNSYVTAFEYVFPRREQMVPVFSVSVMRPRFYVLWFKNIDVFDVYLNQLKRNCEFNIYCKNDLNEAIQFVERKKRNILKLIVSVDNVDLCKEVIDKIRECYQNNFVCLIFSNNLKLLNLAESMENVLFTDNEVYFKKFVKIKLMKKKIINFSRKLKKYYNANGNQKKFNINEDVLLKFHKNNWDFPYNDEYNTMEEDPA</sequence>
<evidence type="ECO:0000256" key="5">
    <source>
        <dbReference type="SAM" id="MobiDB-lite"/>
    </source>
</evidence>
<dbReference type="PANTHER" id="PTHR27003:SF467">
    <property type="entry name" value="PROTEIN KINASE DOMAIN-CONTAINING PROTEIN"/>
    <property type="match status" value="1"/>
</dbReference>